<accession>A0A6J4RCZ9</accession>
<dbReference type="AlphaFoldDB" id="A0A6J4RCZ9"/>
<evidence type="ECO:0000256" key="1">
    <source>
        <dbReference type="SAM" id="MobiDB-lite"/>
    </source>
</evidence>
<organism evidence="2">
    <name type="scientific">uncultured Rubrobacteraceae bacterium</name>
    <dbReference type="NCBI Taxonomy" id="349277"/>
    <lineage>
        <taxon>Bacteria</taxon>
        <taxon>Bacillati</taxon>
        <taxon>Actinomycetota</taxon>
        <taxon>Rubrobacteria</taxon>
        <taxon>Rubrobacterales</taxon>
        <taxon>Rubrobacteraceae</taxon>
        <taxon>environmental samples</taxon>
    </lineage>
</organism>
<proteinExistence type="predicted"/>
<evidence type="ECO:0000313" key="2">
    <source>
        <dbReference type="EMBL" id="CAA9465682.1"/>
    </source>
</evidence>
<feature type="region of interest" description="Disordered" evidence="1">
    <location>
        <begin position="1"/>
        <end position="86"/>
    </location>
</feature>
<protein>
    <submittedName>
        <fullName evidence="2">Uncharacterized protein</fullName>
    </submittedName>
</protein>
<feature type="non-terminal residue" evidence="2">
    <location>
        <position position="86"/>
    </location>
</feature>
<feature type="non-terminal residue" evidence="2">
    <location>
        <position position="1"/>
    </location>
</feature>
<gene>
    <name evidence="2" type="ORF">AVDCRST_MAG12-280</name>
</gene>
<sequence length="86" mass="9424">GRTQAGRQRGGRCARGGLLVRGDDRGVRLPGLRKGWQARGGDGLRGEGARHGPPLPGVRQRPDTARPGPRPLPRRPRRNELPRDRV</sequence>
<dbReference type="EMBL" id="CADCVK010000039">
    <property type="protein sequence ID" value="CAA9465682.1"/>
    <property type="molecule type" value="Genomic_DNA"/>
</dbReference>
<name>A0A6J4RCZ9_9ACTN</name>
<reference evidence="2" key="1">
    <citation type="submission" date="2020-02" db="EMBL/GenBank/DDBJ databases">
        <authorList>
            <person name="Meier V. D."/>
        </authorList>
    </citation>
    <scope>NUCLEOTIDE SEQUENCE</scope>
    <source>
        <strain evidence="2">AVDCRST_MAG12</strain>
    </source>
</reference>